<reference evidence="1 3" key="1">
    <citation type="submission" date="2019-07" db="EMBL/GenBank/DDBJ databases">
        <title>Whole genome shotgun sequence of Halomonas pacifica NBRC 102220.</title>
        <authorList>
            <person name="Hosoyama A."/>
            <person name="Uohara A."/>
            <person name="Ohji S."/>
            <person name="Ichikawa N."/>
        </authorList>
    </citation>
    <scope>NUCLEOTIDE SEQUENCE [LARGE SCALE GENOMIC DNA]</scope>
    <source>
        <strain evidence="1 3">NBRC 102220</strain>
    </source>
</reference>
<dbReference type="EMBL" id="BJUK01000044">
    <property type="protein sequence ID" value="GEK48678.1"/>
    <property type="molecule type" value="Genomic_DNA"/>
</dbReference>
<dbReference type="RefSeq" id="WP_146804011.1">
    <property type="nucleotide sequence ID" value="NZ_BJUK01000044.1"/>
</dbReference>
<evidence type="ECO:0000313" key="1">
    <source>
        <dbReference type="EMBL" id="GEK48678.1"/>
    </source>
</evidence>
<evidence type="ECO:0000313" key="4">
    <source>
        <dbReference type="Proteomes" id="UP000651738"/>
    </source>
</evidence>
<dbReference type="AlphaFoldDB" id="A0A510XB69"/>
<dbReference type="Proteomes" id="UP000651738">
    <property type="component" value="Unassembled WGS sequence"/>
</dbReference>
<dbReference type="EMBL" id="JAEDAF010000001">
    <property type="protein sequence ID" value="MBH8578584.1"/>
    <property type="molecule type" value="Genomic_DNA"/>
</dbReference>
<comment type="caution">
    <text evidence="1">The sequence shown here is derived from an EMBL/GenBank/DDBJ whole genome shotgun (WGS) entry which is preliminary data.</text>
</comment>
<accession>A0A510XB69</accession>
<proteinExistence type="predicted"/>
<gene>
    <name evidence="1" type="ORF">HPA02_29610</name>
    <name evidence="2" type="ORF">I7V36_00615</name>
</gene>
<sequence>MKAWTSGLLVLALLGCGDQAPREAPLQMLVADPGSFDGQRVATQGVVRHFEAPLHYWIEDAALNRVELFPREAAAPLLGREVRVVGTFRYAPGVGRSLSLETIRPLAAE</sequence>
<dbReference type="PROSITE" id="PS51257">
    <property type="entry name" value="PROKAR_LIPOPROTEIN"/>
    <property type="match status" value="1"/>
</dbReference>
<organism evidence="1 3">
    <name type="scientific">Bisbaumannia pacifica</name>
    <dbReference type="NCBI Taxonomy" id="77098"/>
    <lineage>
        <taxon>Bacteria</taxon>
        <taxon>Pseudomonadati</taxon>
        <taxon>Pseudomonadota</taxon>
        <taxon>Gammaproteobacteria</taxon>
        <taxon>Oceanospirillales</taxon>
        <taxon>Halomonadaceae</taxon>
        <taxon>Bisbaumannia</taxon>
    </lineage>
</organism>
<keyword evidence="3" id="KW-1185">Reference proteome</keyword>
<evidence type="ECO:0000313" key="2">
    <source>
        <dbReference type="EMBL" id="MBH8578584.1"/>
    </source>
</evidence>
<name>A0A510XB69_9GAMM</name>
<reference evidence="2 4" key="2">
    <citation type="submission" date="2020-12" db="EMBL/GenBank/DDBJ databases">
        <title>Draft genome sequence of Halomonas pacifica strain CARE-V15.</title>
        <authorList>
            <person name="Vignesh N."/>
            <person name="Thabitha A."/>
            <person name="Saravanan R."/>
            <person name="Manigandan V."/>
        </authorList>
    </citation>
    <scope>NUCLEOTIDE SEQUENCE [LARGE SCALE GENOMIC DNA]</scope>
    <source>
        <strain evidence="2 4">CARE-V15</strain>
    </source>
</reference>
<protein>
    <submittedName>
        <fullName evidence="2">Glucose-inhibited division protein B</fullName>
    </submittedName>
</protein>
<dbReference type="Proteomes" id="UP000321275">
    <property type="component" value="Unassembled WGS sequence"/>
</dbReference>
<evidence type="ECO:0000313" key="3">
    <source>
        <dbReference type="Proteomes" id="UP000321275"/>
    </source>
</evidence>
<dbReference type="OrthoDB" id="5786500at2"/>